<organism evidence="2">
    <name type="scientific">bioreactor metagenome</name>
    <dbReference type="NCBI Taxonomy" id="1076179"/>
    <lineage>
        <taxon>unclassified sequences</taxon>
        <taxon>metagenomes</taxon>
        <taxon>ecological metagenomes</taxon>
    </lineage>
</organism>
<name>A0A645HGR5_9ZZZZ</name>
<dbReference type="EMBL" id="VSSQ01093341">
    <property type="protein sequence ID" value="MPN38235.1"/>
    <property type="molecule type" value="Genomic_DNA"/>
</dbReference>
<proteinExistence type="predicted"/>
<sequence>MHRPDVRRPAVGKSRIEVRATRVFRHHVVRHDHCSQHQREGNAQRLHHGLLRIADQHSRHRQYGRGRPSHLRAKAALQRLGPRDGHVGNLRRLRSPQ</sequence>
<feature type="region of interest" description="Disordered" evidence="1">
    <location>
        <begin position="77"/>
        <end position="97"/>
    </location>
</feature>
<dbReference type="AlphaFoldDB" id="A0A645HGR5"/>
<comment type="caution">
    <text evidence="2">The sequence shown here is derived from an EMBL/GenBank/DDBJ whole genome shotgun (WGS) entry which is preliminary data.</text>
</comment>
<reference evidence="2" key="1">
    <citation type="submission" date="2019-08" db="EMBL/GenBank/DDBJ databases">
        <authorList>
            <person name="Kucharzyk K."/>
            <person name="Murdoch R.W."/>
            <person name="Higgins S."/>
            <person name="Loffler F."/>
        </authorList>
    </citation>
    <scope>NUCLEOTIDE SEQUENCE</scope>
</reference>
<evidence type="ECO:0000256" key="1">
    <source>
        <dbReference type="SAM" id="MobiDB-lite"/>
    </source>
</evidence>
<protein>
    <submittedName>
        <fullName evidence="2">Uncharacterized protein</fullName>
    </submittedName>
</protein>
<evidence type="ECO:0000313" key="2">
    <source>
        <dbReference type="EMBL" id="MPN38235.1"/>
    </source>
</evidence>
<accession>A0A645HGR5</accession>
<gene>
    <name evidence="2" type="ORF">SDC9_185759</name>
</gene>